<sequence>NPPVSSVSIRLNPKARKVGVPKKAKKKIVAGERADRKWYEAAKEGRKKAGEVTLLAVVNSLDHVQPGLREVQRRLSGIIVKQAWKCISGFSKSQFPLYQLLTTELELKLQTMC</sequence>
<accession>W2IU29</accession>
<dbReference type="AlphaFoldDB" id="W2IU29"/>
<gene>
    <name evidence="1" type="ORF">L916_11199</name>
</gene>
<reference evidence="1" key="1">
    <citation type="submission" date="2013-11" db="EMBL/GenBank/DDBJ databases">
        <title>The Genome Sequence of Phytophthora parasitica CJ05E6.</title>
        <authorList>
            <consortium name="The Broad Institute Genomics Platform"/>
            <person name="Russ C."/>
            <person name="Tyler B."/>
            <person name="Panabieres F."/>
            <person name="Shan W."/>
            <person name="Tripathy S."/>
            <person name="Grunwald N."/>
            <person name="Machado M."/>
            <person name="Johnson C.S."/>
            <person name="Arredondo F."/>
            <person name="Hong C."/>
            <person name="Coffey M."/>
            <person name="Young S.K."/>
            <person name="Zeng Q."/>
            <person name="Gargeya S."/>
            <person name="Fitzgerald M."/>
            <person name="Abouelleil A."/>
            <person name="Alvarado L."/>
            <person name="Chapman S.B."/>
            <person name="Gainer-Dewar J."/>
            <person name="Goldberg J."/>
            <person name="Griggs A."/>
            <person name="Gujja S."/>
            <person name="Hansen M."/>
            <person name="Howarth C."/>
            <person name="Imamovic A."/>
            <person name="Ireland A."/>
            <person name="Larimer J."/>
            <person name="McCowan C."/>
            <person name="Murphy C."/>
            <person name="Pearson M."/>
            <person name="Poon T.W."/>
            <person name="Priest M."/>
            <person name="Roberts A."/>
            <person name="Saif S."/>
            <person name="Shea T."/>
            <person name="Sykes S."/>
            <person name="Wortman J."/>
            <person name="Nusbaum C."/>
            <person name="Birren B."/>
        </authorList>
    </citation>
    <scope>NUCLEOTIDE SEQUENCE [LARGE SCALE GENOMIC DNA]</scope>
    <source>
        <strain evidence="1">CJ05E6</strain>
    </source>
</reference>
<evidence type="ECO:0000313" key="1">
    <source>
        <dbReference type="EMBL" id="ETL36908.1"/>
    </source>
</evidence>
<feature type="non-terminal residue" evidence="1">
    <location>
        <position position="1"/>
    </location>
</feature>
<protein>
    <submittedName>
        <fullName evidence="1">Uncharacterized protein</fullName>
    </submittedName>
</protein>
<proteinExistence type="predicted"/>
<organism evidence="1">
    <name type="scientific">Phytophthora nicotianae</name>
    <name type="common">Potato buckeye rot agent</name>
    <name type="synonym">Phytophthora parasitica</name>
    <dbReference type="NCBI Taxonomy" id="4792"/>
    <lineage>
        <taxon>Eukaryota</taxon>
        <taxon>Sar</taxon>
        <taxon>Stramenopiles</taxon>
        <taxon>Oomycota</taxon>
        <taxon>Peronosporomycetes</taxon>
        <taxon>Peronosporales</taxon>
        <taxon>Peronosporaceae</taxon>
        <taxon>Phytophthora</taxon>
    </lineage>
</organism>
<dbReference type="Proteomes" id="UP000053864">
    <property type="component" value="Unassembled WGS sequence"/>
</dbReference>
<dbReference type="EMBL" id="KI673665">
    <property type="protein sequence ID" value="ETL36908.1"/>
    <property type="molecule type" value="Genomic_DNA"/>
</dbReference>
<name>W2IU29_PHYNI</name>